<name>A0A6A1WBY8_9ROSI</name>
<dbReference type="AlphaFoldDB" id="A0A6A1WBY8"/>
<dbReference type="EMBL" id="RXIC02000020">
    <property type="protein sequence ID" value="KAB1221487.1"/>
    <property type="molecule type" value="Genomic_DNA"/>
</dbReference>
<evidence type="ECO:0000256" key="2">
    <source>
        <dbReference type="ARBA" id="ARBA00008668"/>
    </source>
</evidence>
<dbReference type="PANTHER" id="PTHR45650">
    <property type="entry name" value="GDSL-LIKE LIPASE/ACYLHYDROLASE-RELATED"/>
    <property type="match status" value="1"/>
</dbReference>
<dbReference type="PANTHER" id="PTHR45650:SF75">
    <property type="entry name" value="GDSL-LIKE LIPASE_ACYLHYDROLASE"/>
    <property type="match status" value="1"/>
</dbReference>
<dbReference type="CDD" id="cd01837">
    <property type="entry name" value="SGNH_plant_lipase_like"/>
    <property type="match status" value="1"/>
</dbReference>
<dbReference type="GO" id="GO:0016788">
    <property type="term" value="F:hydrolase activity, acting on ester bonds"/>
    <property type="evidence" value="ECO:0007669"/>
    <property type="project" value="InterPro"/>
</dbReference>
<sequence>MIFHVHGGSQVPCFFIFGDSLADNGNNNGVQTMAKANYEPYGIDFPGGPTGRFTNGRTTVDIIAELLGFETYIPPFATATGLEILKGVNYASGSAGIRNETGIHLGIRFSLDRQLHHHRVTVSRIAKILEFNHGATEHLSKCIYSVGMGSNDYINNYFMPNFYPTSRIYTQEEYATVLIQQYSAQIKEDCVVWTGTDRLYAACNSVRGTNGSACVDEMNNAVALFNGELKSLVDKLNADLPDANLIYVNTFGMGMPLESIPPPFTVLNVGCCKLREDGQCMISQPPCRNRFTYAFYDSFHPTEAANKITAHRSYSAFLPSDTYPIDISHLAQR</sequence>
<evidence type="ECO:0000313" key="9">
    <source>
        <dbReference type="Proteomes" id="UP000516437"/>
    </source>
</evidence>
<evidence type="ECO:0000313" key="8">
    <source>
        <dbReference type="EMBL" id="KAB1221487.1"/>
    </source>
</evidence>
<proteinExistence type="inferred from homology"/>
<dbReference type="InterPro" id="IPR001087">
    <property type="entry name" value="GDSL"/>
</dbReference>
<evidence type="ECO:0000256" key="4">
    <source>
        <dbReference type="ARBA" id="ARBA00022729"/>
    </source>
</evidence>
<keyword evidence="3" id="KW-0964">Secreted</keyword>
<evidence type="ECO:0000256" key="3">
    <source>
        <dbReference type="ARBA" id="ARBA00022525"/>
    </source>
</evidence>
<dbReference type="OrthoDB" id="1683520at2759"/>
<keyword evidence="7" id="KW-0443">Lipid metabolism</keyword>
<comment type="similarity">
    <text evidence="2">Belongs to the 'GDSL' lipolytic enzyme family.</text>
</comment>
<reference evidence="8 9" key="1">
    <citation type="journal article" date="2019" name="Plant Biotechnol. J.">
        <title>The red bayberry genome and genetic basis of sex determination.</title>
        <authorList>
            <person name="Jia H.M."/>
            <person name="Jia H.J."/>
            <person name="Cai Q.L."/>
            <person name="Wang Y."/>
            <person name="Zhao H.B."/>
            <person name="Yang W.F."/>
            <person name="Wang G.Y."/>
            <person name="Li Y.H."/>
            <person name="Zhan D.L."/>
            <person name="Shen Y.T."/>
            <person name="Niu Q.F."/>
            <person name="Chang L."/>
            <person name="Qiu J."/>
            <person name="Zhao L."/>
            <person name="Xie H.B."/>
            <person name="Fu W.Y."/>
            <person name="Jin J."/>
            <person name="Li X.W."/>
            <person name="Jiao Y."/>
            <person name="Zhou C.C."/>
            <person name="Tu T."/>
            <person name="Chai C.Y."/>
            <person name="Gao J.L."/>
            <person name="Fan L.J."/>
            <person name="van de Weg E."/>
            <person name="Wang J.Y."/>
            <person name="Gao Z.S."/>
        </authorList>
    </citation>
    <scope>NUCLEOTIDE SEQUENCE [LARGE SCALE GENOMIC DNA]</scope>
    <source>
        <tissue evidence="8">Leaves</tissue>
    </source>
</reference>
<dbReference type="Pfam" id="PF00657">
    <property type="entry name" value="Lipase_GDSL"/>
    <property type="match status" value="1"/>
</dbReference>
<comment type="subcellular location">
    <subcellularLocation>
        <location evidence="1">Secreted</location>
    </subcellularLocation>
</comment>
<keyword evidence="6" id="KW-0442">Lipid degradation</keyword>
<keyword evidence="5" id="KW-0378">Hydrolase</keyword>
<evidence type="ECO:0000256" key="6">
    <source>
        <dbReference type="ARBA" id="ARBA00022963"/>
    </source>
</evidence>
<comment type="caution">
    <text evidence="8">The sequence shown here is derived from an EMBL/GenBank/DDBJ whole genome shotgun (WGS) entry which is preliminary data.</text>
</comment>
<dbReference type="GO" id="GO:0005576">
    <property type="term" value="C:extracellular region"/>
    <property type="evidence" value="ECO:0007669"/>
    <property type="project" value="UniProtKB-SubCell"/>
</dbReference>
<keyword evidence="9" id="KW-1185">Reference proteome</keyword>
<dbReference type="GO" id="GO:0016042">
    <property type="term" value="P:lipid catabolic process"/>
    <property type="evidence" value="ECO:0007669"/>
    <property type="project" value="UniProtKB-KW"/>
</dbReference>
<evidence type="ECO:0000256" key="1">
    <source>
        <dbReference type="ARBA" id="ARBA00004613"/>
    </source>
</evidence>
<organism evidence="8 9">
    <name type="scientific">Morella rubra</name>
    <name type="common">Chinese bayberry</name>
    <dbReference type="NCBI Taxonomy" id="262757"/>
    <lineage>
        <taxon>Eukaryota</taxon>
        <taxon>Viridiplantae</taxon>
        <taxon>Streptophyta</taxon>
        <taxon>Embryophyta</taxon>
        <taxon>Tracheophyta</taxon>
        <taxon>Spermatophyta</taxon>
        <taxon>Magnoliopsida</taxon>
        <taxon>eudicotyledons</taxon>
        <taxon>Gunneridae</taxon>
        <taxon>Pentapetalae</taxon>
        <taxon>rosids</taxon>
        <taxon>fabids</taxon>
        <taxon>Fagales</taxon>
        <taxon>Myricaceae</taxon>
        <taxon>Morella</taxon>
    </lineage>
</organism>
<keyword evidence="4" id="KW-0732">Signal</keyword>
<dbReference type="InterPro" id="IPR036514">
    <property type="entry name" value="SGNH_hydro_sf"/>
</dbReference>
<evidence type="ECO:0000256" key="5">
    <source>
        <dbReference type="ARBA" id="ARBA00022801"/>
    </source>
</evidence>
<evidence type="ECO:0000256" key="7">
    <source>
        <dbReference type="ARBA" id="ARBA00023098"/>
    </source>
</evidence>
<dbReference type="InterPro" id="IPR051238">
    <property type="entry name" value="GDSL_esterase/lipase"/>
</dbReference>
<protein>
    <recommendedName>
        <fullName evidence="10">GDSL esterase/lipase</fullName>
    </recommendedName>
</protein>
<dbReference type="Gene3D" id="3.40.50.1110">
    <property type="entry name" value="SGNH hydrolase"/>
    <property type="match status" value="1"/>
</dbReference>
<dbReference type="InterPro" id="IPR035669">
    <property type="entry name" value="SGNH_plant_lipase-like"/>
</dbReference>
<accession>A0A6A1WBY8</accession>
<gene>
    <name evidence="8" type="ORF">CJ030_MR2G020839</name>
</gene>
<dbReference type="Proteomes" id="UP000516437">
    <property type="component" value="Chromosome 2"/>
</dbReference>
<evidence type="ECO:0008006" key="10">
    <source>
        <dbReference type="Google" id="ProtNLM"/>
    </source>
</evidence>
<dbReference type="SUPFAM" id="SSF52266">
    <property type="entry name" value="SGNH hydrolase"/>
    <property type="match status" value="1"/>
</dbReference>